<reference evidence="2" key="1">
    <citation type="submission" date="2021-06" db="EMBL/GenBank/DDBJ databases">
        <authorList>
            <person name="Hodson N. C."/>
            <person name="Mongue J. A."/>
            <person name="Jaron S. K."/>
        </authorList>
    </citation>
    <scope>NUCLEOTIDE SEQUENCE</scope>
</reference>
<dbReference type="OrthoDB" id="8292448at2759"/>
<comment type="caution">
    <text evidence="2">The sequence shown here is derived from an EMBL/GenBank/DDBJ whole genome shotgun (WGS) entry which is preliminary data.</text>
</comment>
<sequence length="129" mass="14333">MIRLHYYSMNISCRFVYYATPYDPNALDVTVSPEGFVHAIFVLATLAYFTLEKGPKTESVPLTNIFKGMFCMREPPAITDDDTLEAAGSPDTVATANKLQQSTSKDLKEVSSVHSVQQSQNESKTNFNV</sequence>
<dbReference type="AlphaFoldDB" id="A0A8J2JWA6"/>
<evidence type="ECO:0000256" key="1">
    <source>
        <dbReference type="SAM" id="MobiDB-lite"/>
    </source>
</evidence>
<protein>
    <submittedName>
        <fullName evidence="2">Uncharacterized protein</fullName>
    </submittedName>
</protein>
<keyword evidence="3" id="KW-1185">Reference proteome</keyword>
<feature type="region of interest" description="Disordered" evidence="1">
    <location>
        <begin position="97"/>
        <end position="129"/>
    </location>
</feature>
<gene>
    <name evidence="2" type="ORF">AFUS01_LOCUS16623</name>
</gene>
<accession>A0A8J2JWA6</accession>
<name>A0A8J2JWA6_9HEXA</name>
<proteinExistence type="predicted"/>
<organism evidence="2 3">
    <name type="scientific">Allacma fusca</name>
    <dbReference type="NCBI Taxonomy" id="39272"/>
    <lineage>
        <taxon>Eukaryota</taxon>
        <taxon>Metazoa</taxon>
        <taxon>Ecdysozoa</taxon>
        <taxon>Arthropoda</taxon>
        <taxon>Hexapoda</taxon>
        <taxon>Collembola</taxon>
        <taxon>Symphypleona</taxon>
        <taxon>Sminthuridae</taxon>
        <taxon>Allacma</taxon>
    </lineage>
</organism>
<dbReference type="EMBL" id="CAJVCH010153959">
    <property type="protein sequence ID" value="CAG7727797.1"/>
    <property type="molecule type" value="Genomic_DNA"/>
</dbReference>
<evidence type="ECO:0000313" key="2">
    <source>
        <dbReference type="EMBL" id="CAG7727797.1"/>
    </source>
</evidence>
<evidence type="ECO:0000313" key="3">
    <source>
        <dbReference type="Proteomes" id="UP000708208"/>
    </source>
</evidence>
<dbReference type="Proteomes" id="UP000708208">
    <property type="component" value="Unassembled WGS sequence"/>
</dbReference>